<reference evidence="1 2" key="1">
    <citation type="submission" date="2018-06" db="EMBL/GenBank/DDBJ databases">
        <title>Genomic Encyclopedia of Type Strains, Phase IV (KMG-IV): sequencing the most valuable type-strain genomes for metagenomic binning, comparative biology and taxonomic classification.</title>
        <authorList>
            <person name="Goeker M."/>
        </authorList>
    </citation>
    <scope>NUCLEOTIDE SEQUENCE [LARGE SCALE GENOMIC DNA]</scope>
    <source>
        <strain evidence="1 2">DSM 45479</strain>
    </source>
</reference>
<protein>
    <recommendedName>
        <fullName evidence="3">Transcriptional regulator</fullName>
    </recommendedName>
</protein>
<keyword evidence="2" id="KW-1185">Reference proteome</keyword>
<dbReference type="Proteomes" id="UP000248714">
    <property type="component" value="Unassembled WGS sequence"/>
</dbReference>
<proteinExistence type="predicted"/>
<name>A0ABX9EI12_9PSEU</name>
<evidence type="ECO:0008006" key="3">
    <source>
        <dbReference type="Google" id="ProtNLM"/>
    </source>
</evidence>
<dbReference type="EMBL" id="QLTT01000001">
    <property type="protein sequence ID" value="RAS70817.1"/>
    <property type="molecule type" value="Genomic_DNA"/>
</dbReference>
<gene>
    <name evidence="1" type="ORF">C8D87_1011118</name>
</gene>
<accession>A0ABX9EI12</accession>
<comment type="caution">
    <text evidence="1">The sequence shown here is derived from an EMBL/GenBank/DDBJ whole genome shotgun (WGS) entry which is preliminary data.</text>
</comment>
<sequence>MHGSRLLLTLRLADSQACRGDPDAAVEVARPVIPMVVAASATPIRRELARLRTRLGGRFDELLDGF</sequence>
<evidence type="ECO:0000313" key="1">
    <source>
        <dbReference type="EMBL" id="RAS70817.1"/>
    </source>
</evidence>
<evidence type="ECO:0000313" key="2">
    <source>
        <dbReference type="Proteomes" id="UP000248714"/>
    </source>
</evidence>
<organism evidence="1 2">
    <name type="scientific">Lentzea atacamensis</name>
    <dbReference type="NCBI Taxonomy" id="531938"/>
    <lineage>
        <taxon>Bacteria</taxon>
        <taxon>Bacillati</taxon>
        <taxon>Actinomycetota</taxon>
        <taxon>Actinomycetes</taxon>
        <taxon>Pseudonocardiales</taxon>
        <taxon>Pseudonocardiaceae</taxon>
        <taxon>Lentzea</taxon>
    </lineage>
</organism>